<feature type="region of interest" description="Disordered" evidence="1">
    <location>
        <begin position="437"/>
        <end position="697"/>
    </location>
</feature>
<feature type="compositionally biased region" description="Acidic residues" evidence="1">
    <location>
        <begin position="359"/>
        <end position="371"/>
    </location>
</feature>
<dbReference type="OrthoDB" id="3647690at2759"/>
<feature type="region of interest" description="Disordered" evidence="1">
    <location>
        <begin position="929"/>
        <end position="1009"/>
    </location>
</feature>
<feature type="compositionally biased region" description="Polar residues" evidence="1">
    <location>
        <begin position="745"/>
        <end position="767"/>
    </location>
</feature>
<feature type="compositionally biased region" description="Acidic residues" evidence="1">
    <location>
        <begin position="308"/>
        <end position="320"/>
    </location>
</feature>
<feature type="compositionally biased region" description="Low complexity" evidence="1">
    <location>
        <begin position="297"/>
        <end position="307"/>
    </location>
</feature>
<feature type="region of interest" description="Disordered" evidence="1">
    <location>
        <begin position="359"/>
        <end position="399"/>
    </location>
</feature>
<accession>A0A409XPU7</accession>
<proteinExistence type="predicted"/>
<dbReference type="EMBL" id="NHYD01000982">
    <property type="protein sequence ID" value="PPQ92741.1"/>
    <property type="molecule type" value="Genomic_DNA"/>
</dbReference>
<feature type="compositionally biased region" description="Low complexity" evidence="1">
    <location>
        <begin position="609"/>
        <end position="618"/>
    </location>
</feature>
<dbReference type="CDD" id="cd00024">
    <property type="entry name" value="CD_CSD"/>
    <property type="match status" value="1"/>
</dbReference>
<feature type="region of interest" description="Disordered" evidence="1">
    <location>
        <begin position="781"/>
        <end position="906"/>
    </location>
</feature>
<feature type="compositionally biased region" description="Low complexity" evidence="1">
    <location>
        <begin position="102"/>
        <end position="134"/>
    </location>
</feature>
<feature type="compositionally biased region" description="Low complexity" evidence="1">
    <location>
        <begin position="462"/>
        <end position="483"/>
    </location>
</feature>
<evidence type="ECO:0008006" key="4">
    <source>
        <dbReference type="Google" id="ProtNLM"/>
    </source>
</evidence>
<feature type="compositionally biased region" description="Low complexity" evidence="1">
    <location>
        <begin position="441"/>
        <end position="452"/>
    </location>
</feature>
<dbReference type="STRING" id="93625.A0A409XPU7"/>
<feature type="compositionally biased region" description="Basic and acidic residues" evidence="1">
    <location>
        <begin position="646"/>
        <end position="666"/>
    </location>
</feature>
<feature type="compositionally biased region" description="Low complexity" evidence="1">
    <location>
        <begin position="163"/>
        <end position="176"/>
    </location>
</feature>
<name>A0A409XPU7_PSICY</name>
<dbReference type="AlphaFoldDB" id="A0A409XPU7"/>
<evidence type="ECO:0000256" key="1">
    <source>
        <dbReference type="SAM" id="MobiDB-lite"/>
    </source>
</evidence>
<gene>
    <name evidence="2" type="ORF">CVT25_015362</name>
</gene>
<comment type="caution">
    <text evidence="2">The sequence shown here is derived from an EMBL/GenBank/DDBJ whole genome shotgun (WGS) entry which is preliminary data.</text>
</comment>
<feature type="region of interest" description="Disordered" evidence="1">
    <location>
        <begin position="288"/>
        <end position="328"/>
    </location>
</feature>
<feature type="region of interest" description="Disordered" evidence="1">
    <location>
        <begin position="102"/>
        <end position="273"/>
    </location>
</feature>
<evidence type="ECO:0000313" key="2">
    <source>
        <dbReference type="EMBL" id="PPQ92741.1"/>
    </source>
</evidence>
<dbReference type="InParanoid" id="A0A409XPU7"/>
<protein>
    <recommendedName>
        <fullName evidence="4">Chromo domain-containing protein</fullName>
    </recommendedName>
</protein>
<reference evidence="2 3" key="1">
    <citation type="journal article" date="2018" name="Evol. Lett.">
        <title>Horizontal gene cluster transfer increased hallucinogenic mushroom diversity.</title>
        <authorList>
            <person name="Reynolds H.T."/>
            <person name="Vijayakumar V."/>
            <person name="Gluck-Thaler E."/>
            <person name="Korotkin H.B."/>
            <person name="Matheny P.B."/>
            <person name="Slot J.C."/>
        </authorList>
    </citation>
    <scope>NUCLEOTIDE SEQUENCE [LARGE SCALE GENOMIC DNA]</scope>
    <source>
        <strain evidence="2 3">2631</strain>
    </source>
</reference>
<organism evidence="2 3">
    <name type="scientific">Psilocybe cyanescens</name>
    <dbReference type="NCBI Taxonomy" id="93625"/>
    <lineage>
        <taxon>Eukaryota</taxon>
        <taxon>Fungi</taxon>
        <taxon>Dikarya</taxon>
        <taxon>Basidiomycota</taxon>
        <taxon>Agaricomycotina</taxon>
        <taxon>Agaricomycetes</taxon>
        <taxon>Agaricomycetidae</taxon>
        <taxon>Agaricales</taxon>
        <taxon>Agaricineae</taxon>
        <taxon>Strophariaceae</taxon>
        <taxon>Psilocybe</taxon>
    </lineage>
</organism>
<feature type="compositionally biased region" description="Low complexity" evidence="1">
    <location>
        <begin position="789"/>
        <end position="812"/>
    </location>
</feature>
<evidence type="ECO:0000313" key="3">
    <source>
        <dbReference type="Proteomes" id="UP000283269"/>
    </source>
</evidence>
<feature type="compositionally biased region" description="Acidic residues" evidence="1">
    <location>
        <begin position="190"/>
        <end position="200"/>
    </location>
</feature>
<feature type="non-terminal residue" evidence="2">
    <location>
        <position position="1031"/>
    </location>
</feature>
<feature type="compositionally biased region" description="Acidic residues" evidence="1">
    <location>
        <begin position="957"/>
        <end position="972"/>
    </location>
</feature>
<feature type="compositionally biased region" description="Basic and acidic residues" evidence="1">
    <location>
        <begin position="721"/>
        <end position="731"/>
    </location>
</feature>
<keyword evidence="3" id="KW-1185">Reference proteome</keyword>
<feature type="compositionally biased region" description="Basic and acidic residues" evidence="1">
    <location>
        <begin position="568"/>
        <end position="579"/>
    </location>
</feature>
<dbReference type="Proteomes" id="UP000283269">
    <property type="component" value="Unassembled WGS sequence"/>
</dbReference>
<feature type="region of interest" description="Disordered" evidence="1">
    <location>
        <begin position="713"/>
        <end position="769"/>
    </location>
</feature>
<feature type="compositionally biased region" description="Low complexity" evidence="1">
    <location>
        <begin position="511"/>
        <end position="528"/>
    </location>
</feature>
<feature type="compositionally biased region" description="Basic and acidic residues" evidence="1">
    <location>
        <begin position="989"/>
        <end position="998"/>
    </location>
</feature>
<sequence>MAQSDSEAESVISIPSPSQQFVAQEDDAETLWEVEAITGERRNEYKVKWVGQDPITMKPWPQSWVPKKDCTPDLVILWKAKKKEQERRKCQFRLYLFSAVRSATASTRGRSSTAPRKNGRASAASVAAPKASTSKLPPARRSTSTVRAPATEEDRTARRGRPSAASALSTSAAIATAKRRKSKAMPDPIPEVEAESEEDVVPAAKAKAKGKKRKLDVESEEEMVPAPKPKSKGKKRKLDEAQSTHNSANVPVDVNVDQDGEPVTKRVISRPKKKRKIEVELVRRKVELEDEKDLRRSLSLSQRVQQQEPEEEEEEEEEESYPVRKLRNTVVVHADEDEGEQGEQEEIDIKQEARIEDEMVEEEENEDEERMVEDALSQGINSPPPIEYLPESPSQTTVEDMPDLDVNMAVDAKGKGREIDNFADDEPEVDELVDDSIIEISKPSTSKPNKTSAKAKTKAKTSAKATAAAAKTSTEAAPASKSKVTSTTKQISSSPLKFGPLSRQSLPNSNAGSPSKVPAAAAAATSGKPKARKAKAKAADTTPQKPAEKKPPARSRYPIVVMTAKPFRRPDPRSDHSDSDSNDNDNDNDKHGDGNDNNDGPLPLFYPASSTSRRSSLSQYQLPKEERSIFWEGNPEDNAPGESAAVEERDRELTPGEAERLRVWDKEFDEEEQLKRKRAGGQKKNAGPVQGLLDIPPAADNEMRLGDVVQPFASSSKAKIAAHESLETTRNDEDDEEVLEKRQMSVPSKSSTLVAASSKQVETQESPNHVVAAAAATSIAADTDAEARSATSKASKKTAASSKSKSTTATASNGTLRRQRTAKPPSNSYENDVVPETEAEESQSQSQSKPKSKALDIDLPAPEPTTYSTLLHPPPPSTPGGRSTIRSKMRPRTPLSRASSVAGVNPLGKVLGPIPMLTPSIFHPHLPLAEPASSLPESISEVTDSARHPSSKIIMHEEDEDVPMDAIEDFDSPENPAKRAAVPPTKVVVGKERQKESAEEIWESDIVKRGQEIAEGAKRRAAASEAGSPAA</sequence>
<feature type="compositionally biased region" description="Polar residues" evidence="1">
    <location>
        <begin position="484"/>
        <end position="495"/>
    </location>
</feature>